<accession>A0A165JBF9</accession>
<evidence type="ECO:0000313" key="2">
    <source>
        <dbReference type="EMBL" id="KZV94607.1"/>
    </source>
</evidence>
<feature type="region of interest" description="Disordered" evidence="1">
    <location>
        <begin position="146"/>
        <end position="216"/>
    </location>
</feature>
<dbReference type="Proteomes" id="UP000077266">
    <property type="component" value="Unassembled WGS sequence"/>
</dbReference>
<organism evidence="2 3">
    <name type="scientific">Exidia glandulosa HHB12029</name>
    <dbReference type="NCBI Taxonomy" id="1314781"/>
    <lineage>
        <taxon>Eukaryota</taxon>
        <taxon>Fungi</taxon>
        <taxon>Dikarya</taxon>
        <taxon>Basidiomycota</taxon>
        <taxon>Agaricomycotina</taxon>
        <taxon>Agaricomycetes</taxon>
        <taxon>Auriculariales</taxon>
        <taxon>Exidiaceae</taxon>
        <taxon>Exidia</taxon>
    </lineage>
</organism>
<protein>
    <submittedName>
        <fullName evidence="2">Uncharacterized protein</fullName>
    </submittedName>
</protein>
<dbReference type="EMBL" id="KV425970">
    <property type="protein sequence ID" value="KZV94607.1"/>
    <property type="molecule type" value="Genomic_DNA"/>
</dbReference>
<dbReference type="InParanoid" id="A0A165JBF9"/>
<sequence>MASPRATCAKSNAASSSSREVKGRLRRAFCAGLNRMYLQPVNHAQFRELDVHTKLPRGIQLSDRARSYNRDWRVREQPAQRGRTRRPSSSLALATCLTCASPPESTRFNFQIATSRARRRPRVSCSVRSNRACSYVPDWRVPEQRAQGFPTPRRRGPASCRLAAPHAHSNGRRHERHQPSKLHRPRPPSSQHRHPRPNRSFGDPPHPPCRPRANRR</sequence>
<dbReference type="AlphaFoldDB" id="A0A165JBF9"/>
<evidence type="ECO:0000313" key="3">
    <source>
        <dbReference type="Proteomes" id="UP000077266"/>
    </source>
</evidence>
<proteinExistence type="predicted"/>
<keyword evidence="3" id="KW-1185">Reference proteome</keyword>
<evidence type="ECO:0000256" key="1">
    <source>
        <dbReference type="SAM" id="MobiDB-lite"/>
    </source>
</evidence>
<reference evidence="2 3" key="1">
    <citation type="journal article" date="2016" name="Mol. Biol. Evol.">
        <title>Comparative Genomics of Early-Diverging Mushroom-Forming Fungi Provides Insights into the Origins of Lignocellulose Decay Capabilities.</title>
        <authorList>
            <person name="Nagy L.G."/>
            <person name="Riley R."/>
            <person name="Tritt A."/>
            <person name="Adam C."/>
            <person name="Daum C."/>
            <person name="Floudas D."/>
            <person name="Sun H."/>
            <person name="Yadav J.S."/>
            <person name="Pangilinan J."/>
            <person name="Larsson K.H."/>
            <person name="Matsuura K."/>
            <person name="Barry K."/>
            <person name="Labutti K."/>
            <person name="Kuo R."/>
            <person name="Ohm R.A."/>
            <person name="Bhattacharya S.S."/>
            <person name="Shirouzu T."/>
            <person name="Yoshinaga Y."/>
            <person name="Martin F.M."/>
            <person name="Grigoriev I.V."/>
            <person name="Hibbett D.S."/>
        </authorList>
    </citation>
    <scope>NUCLEOTIDE SEQUENCE [LARGE SCALE GENOMIC DNA]</scope>
    <source>
        <strain evidence="2 3">HHB12029</strain>
    </source>
</reference>
<gene>
    <name evidence="2" type="ORF">EXIGLDRAFT_506053</name>
</gene>
<name>A0A165JBF9_EXIGL</name>
<feature type="compositionally biased region" description="Basic residues" evidence="1">
    <location>
        <begin position="169"/>
        <end position="197"/>
    </location>
</feature>